<dbReference type="GO" id="GO:0005737">
    <property type="term" value="C:cytoplasm"/>
    <property type="evidence" value="ECO:0007669"/>
    <property type="project" value="UniProtKB-SubCell"/>
</dbReference>
<comment type="catalytic activity">
    <reaction evidence="1 9 10">
        <text>ATP-dependent breakage, passage and rejoining of double-stranded DNA.</text>
        <dbReference type="EC" id="5.6.2.2"/>
    </reaction>
</comment>
<evidence type="ECO:0000256" key="6">
    <source>
        <dbReference type="ARBA" id="ARBA00023125"/>
    </source>
</evidence>
<proteinExistence type="inferred from homology"/>
<evidence type="ECO:0000313" key="14">
    <source>
        <dbReference type="Proteomes" id="UP000004226"/>
    </source>
</evidence>
<dbReference type="InterPro" id="IPR013757">
    <property type="entry name" value="Topo_IIA_A_a_sf"/>
</dbReference>
<evidence type="ECO:0000256" key="3">
    <source>
        <dbReference type="ARBA" id="ARBA00022741"/>
    </source>
</evidence>
<evidence type="ECO:0000256" key="10">
    <source>
        <dbReference type="PROSITE-ProRule" id="PRU01384"/>
    </source>
</evidence>
<comment type="similarity">
    <text evidence="2 9">Belongs to the type II topoisomerase GyrA/ParC subunit family.</text>
</comment>
<dbReference type="eggNOG" id="COG0188">
    <property type="taxonomic scope" value="Bacteria"/>
</dbReference>
<evidence type="ECO:0000313" key="13">
    <source>
        <dbReference type="EMBL" id="EEY34011.1"/>
    </source>
</evidence>
<evidence type="ECO:0000256" key="11">
    <source>
        <dbReference type="SAM" id="MobiDB-lite"/>
    </source>
</evidence>
<dbReference type="PROSITE" id="PS52040">
    <property type="entry name" value="TOPO_IIA"/>
    <property type="match status" value="1"/>
</dbReference>
<dbReference type="GO" id="GO:0005524">
    <property type="term" value="F:ATP binding"/>
    <property type="evidence" value="ECO:0007669"/>
    <property type="project" value="UniProtKB-UniRule"/>
</dbReference>
<dbReference type="FunFam" id="3.30.1360.40:FF:000002">
    <property type="entry name" value="DNA gyrase subunit A"/>
    <property type="match status" value="1"/>
</dbReference>
<evidence type="ECO:0000256" key="5">
    <source>
        <dbReference type="ARBA" id="ARBA00023029"/>
    </source>
</evidence>
<dbReference type="HAMAP" id="MF_01897">
    <property type="entry name" value="GyrA"/>
    <property type="match status" value="1"/>
</dbReference>
<comment type="subunit">
    <text evidence="8">Heterotetramer composed of ParC and ParE.</text>
</comment>
<dbReference type="CDD" id="cd00187">
    <property type="entry name" value="TOP4c"/>
    <property type="match status" value="1"/>
</dbReference>
<dbReference type="FunFam" id="1.10.268.10:FF:000001">
    <property type="entry name" value="DNA gyrase subunit A"/>
    <property type="match status" value="1"/>
</dbReference>
<dbReference type="InterPro" id="IPR013760">
    <property type="entry name" value="Topo_IIA-like_dom_sf"/>
</dbReference>
<evidence type="ECO:0000256" key="9">
    <source>
        <dbReference type="HAMAP-Rule" id="MF_01897"/>
    </source>
</evidence>
<comment type="miscellaneous">
    <text evidence="9">Few gyrases are as efficient as E.coli at forming negative supercoils. Not all organisms have 2 type II topoisomerases; in organisms with a single type II topoisomerase this enzyme also has to decatenate newly replicated chromosomes.</text>
</comment>
<evidence type="ECO:0000256" key="4">
    <source>
        <dbReference type="ARBA" id="ARBA00022840"/>
    </source>
</evidence>
<dbReference type="Gene3D" id="3.90.199.10">
    <property type="entry name" value="Topoisomerase II, domain 5"/>
    <property type="match status" value="1"/>
</dbReference>
<feature type="active site" description="O-(5'-phospho-DNA)-tyrosine intermediate" evidence="9 10">
    <location>
        <position position="153"/>
    </location>
</feature>
<evidence type="ECO:0000256" key="1">
    <source>
        <dbReference type="ARBA" id="ARBA00000185"/>
    </source>
</evidence>
<feature type="domain" description="Topo IIA-type catalytic" evidence="12">
    <location>
        <begin position="65"/>
        <end position="529"/>
    </location>
</feature>
<dbReference type="NCBIfam" id="TIGR01063">
    <property type="entry name" value="gyrA"/>
    <property type="match status" value="1"/>
</dbReference>
<keyword evidence="3 9" id="KW-0547">Nucleotide-binding</keyword>
<keyword evidence="6 9" id="KW-0238">DNA-binding</keyword>
<protein>
    <recommendedName>
        <fullName evidence="9">DNA gyrase subunit A</fullName>
        <ecNumber evidence="9">5.6.2.2</ecNumber>
    </recommendedName>
</protein>
<dbReference type="AlphaFoldDB" id="D0GPF9"/>
<feature type="short sequence motif" description="GyrA-box" evidence="9">
    <location>
        <begin position="556"/>
        <end position="562"/>
    </location>
</feature>
<keyword evidence="5 9" id="KW-0799">Topoisomerase</keyword>
<dbReference type="Pfam" id="PF03989">
    <property type="entry name" value="DNA_gyraseA_C"/>
    <property type="match status" value="6"/>
</dbReference>
<dbReference type="PANTHER" id="PTHR43493">
    <property type="entry name" value="DNA GYRASE/TOPOISOMERASE SUBUNIT A"/>
    <property type="match status" value="1"/>
</dbReference>
<dbReference type="GO" id="GO:0006265">
    <property type="term" value="P:DNA topological change"/>
    <property type="evidence" value="ECO:0007669"/>
    <property type="project" value="UniProtKB-UniRule"/>
</dbReference>
<evidence type="ECO:0000259" key="12">
    <source>
        <dbReference type="PROSITE" id="PS52040"/>
    </source>
</evidence>
<dbReference type="Gene3D" id="1.10.268.10">
    <property type="entry name" value="Topoisomerase, domain 3"/>
    <property type="match status" value="1"/>
</dbReference>
<dbReference type="Pfam" id="PF00521">
    <property type="entry name" value="DNA_topoisoIV"/>
    <property type="match status" value="1"/>
</dbReference>
<dbReference type="GO" id="GO:0034335">
    <property type="term" value="F:DNA negative supercoiling activity"/>
    <property type="evidence" value="ECO:0007669"/>
    <property type="project" value="UniProtKB-ARBA"/>
</dbReference>
<dbReference type="InterPro" id="IPR006691">
    <property type="entry name" value="GyrA/parC_rep"/>
</dbReference>
<evidence type="ECO:0000256" key="7">
    <source>
        <dbReference type="ARBA" id="ARBA00023235"/>
    </source>
</evidence>
<dbReference type="GO" id="GO:0005694">
    <property type="term" value="C:chromosome"/>
    <property type="evidence" value="ECO:0007669"/>
    <property type="project" value="InterPro"/>
</dbReference>
<keyword evidence="14" id="KW-1185">Reference proteome</keyword>
<dbReference type="GO" id="GO:0006261">
    <property type="term" value="P:DNA-templated DNA replication"/>
    <property type="evidence" value="ECO:0007669"/>
    <property type="project" value="UniProtKB-UniRule"/>
</dbReference>
<dbReference type="EC" id="5.6.2.2" evidence="9"/>
<comment type="caution">
    <text evidence="13">The sequence shown here is derived from an EMBL/GenBank/DDBJ whole genome shotgun (WGS) entry which is preliminary data.</text>
</comment>
<dbReference type="NCBIfam" id="NF004043">
    <property type="entry name" value="PRK05560.1"/>
    <property type="match status" value="1"/>
</dbReference>
<keyword evidence="4 9" id="KW-0067">ATP-binding</keyword>
<feature type="region of interest" description="Disordered" evidence="11">
    <location>
        <begin position="1"/>
        <end position="22"/>
    </location>
</feature>
<organism evidence="13 14">
    <name type="scientific">Pseudoleptotrichia goodfellowii F0264</name>
    <dbReference type="NCBI Taxonomy" id="596323"/>
    <lineage>
        <taxon>Bacteria</taxon>
        <taxon>Fusobacteriati</taxon>
        <taxon>Fusobacteriota</taxon>
        <taxon>Fusobacteriia</taxon>
        <taxon>Fusobacteriales</taxon>
        <taxon>Leptotrichiaceae</taxon>
        <taxon>Pseudoleptotrichia</taxon>
    </lineage>
</organism>
<gene>
    <name evidence="9 13" type="primary">gyrA</name>
    <name evidence="13" type="ORF">HMPREF0554_0195</name>
</gene>
<dbReference type="Gene3D" id="2.120.10.90">
    <property type="entry name" value="DNA gyrase/topoisomerase IV, subunit A, C-terminal"/>
    <property type="match status" value="1"/>
</dbReference>
<dbReference type="InterPro" id="IPR013758">
    <property type="entry name" value="Topo_IIA_A/C_ab"/>
</dbReference>
<reference evidence="13 14" key="1">
    <citation type="submission" date="2009-10" db="EMBL/GenBank/DDBJ databases">
        <authorList>
            <person name="Harkins D.M."/>
            <person name="Madupu R."/>
            <person name="Durkin A.S."/>
            <person name="Torralba M."/>
            <person name="Methe B."/>
            <person name="Sutton G.G."/>
            <person name="Strausberg R.L."/>
            <person name="Nelson K.E."/>
        </authorList>
    </citation>
    <scope>NUCLEOTIDE SEQUENCE [LARGE SCALE GENOMIC DNA]</scope>
    <source>
        <strain evidence="13 14">F0264</strain>
    </source>
</reference>
<keyword evidence="9" id="KW-0963">Cytoplasm</keyword>
<evidence type="ECO:0000256" key="2">
    <source>
        <dbReference type="ARBA" id="ARBA00008263"/>
    </source>
</evidence>
<dbReference type="NCBIfam" id="NF004044">
    <property type="entry name" value="PRK05561.1"/>
    <property type="match status" value="1"/>
</dbReference>
<dbReference type="EMBL" id="ADAD01000192">
    <property type="protein sequence ID" value="EEY34011.1"/>
    <property type="molecule type" value="Genomic_DNA"/>
</dbReference>
<dbReference type="FunFam" id="2.120.10.90:FF:000005">
    <property type="entry name" value="DNA topoisomerase 4 subunit A"/>
    <property type="match status" value="1"/>
</dbReference>
<comment type="subcellular location">
    <subcellularLocation>
        <location evidence="9">Cytoplasm</location>
    </subcellularLocation>
</comment>
<dbReference type="SUPFAM" id="SSF56719">
    <property type="entry name" value="Type II DNA topoisomerase"/>
    <property type="match status" value="1"/>
</dbReference>
<dbReference type="SUPFAM" id="SSF101904">
    <property type="entry name" value="GyrA/ParC C-terminal domain-like"/>
    <property type="match status" value="1"/>
</dbReference>
<dbReference type="InterPro" id="IPR002205">
    <property type="entry name" value="Topo_IIA_dom_A"/>
</dbReference>
<dbReference type="InterPro" id="IPR005743">
    <property type="entry name" value="GyrA"/>
</dbReference>
<comment type="function">
    <text evidence="9">A type II topoisomerase that negatively supercoils closed circular double-stranded (ds) DNA in an ATP-dependent manner to modulate DNA topology and maintain chromosomes in an underwound state. Negative supercoiling favors strand separation, and DNA replication, transcription, recombination and repair, all of which involve strand separation. Also able to catalyze the interconversion of other topological isomers of dsDNA rings, including catenanes and knotted rings. Type II topoisomerases break and join 2 DNA strands simultaneously in an ATP-dependent manner.</text>
</comment>
<accession>D0GPF9</accession>
<name>D0GPF9_9FUSO</name>
<evidence type="ECO:0000256" key="8">
    <source>
        <dbReference type="ARBA" id="ARBA00063644"/>
    </source>
</evidence>
<dbReference type="InterPro" id="IPR035516">
    <property type="entry name" value="Gyrase/topoIV_suA_C"/>
</dbReference>
<dbReference type="FunFam" id="3.90.199.10:FF:000001">
    <property type="entry name" value="DNA gyrase subunit A"/>
    <property type="match status" value="1"/>
</dbReference>
<dbReference type="GO" id="GO:0009330">
    <property type="term" value="C:DNA topoisomerase type II (double strand cut, ATP-hydrolyzing) complex"/>
    <property type="evidence" value="ECO:0007669"/>
    <property type="project" value="TreeGrafter"/>
</dbReference>
<dbReference type="SMART" id="SM00434">
    <property type="entry name" value="TOP4c"/>
    <property type="match status" value="1"/>
</dbReference>
<dbReference type="Proteomes" id="UP000004226">
    <property type="component" value="Unassembled WGS sequence"/>
</dbReference>
<dbReference type="PANTHER" id="PTHR43493:SF5">
    <property type="entry name" value="DNA GYRASE SUBUNIT A, CHLOROPLASTIC_MITOCHONDRIAL"/>
    <property type="match status" value="1"/>
</dbReference>
<dbReference type="GO" id="GO:0003677">
    <property type="term" value="F:DNA binding"/>
    <property type="evidence" value="ECO:0007669"/>
    <property type="project" value="UniProtKB-UniRule"/>
</dbReference>
<dbReference type="InterPro" id="IPR050220">
    <property type="entry name" value="Type_II_DNA_Topoisomerases"/>
</dbReference>
<keyword evidence="7 9" id="KW-0413">Isomerase</keyword>
<comment type="subunit">
    <text evidence="9">Heterotetramer, composed of two GyrA and two GyrB chains. In the heterotetramer, GyrA contains the active site tyrosine that forms a transient covalent intermediate with DNA, while GyrB binds cofactors and catalyzes ATP hydrolysis.</text>
</comment>
<dbReference type="Gene3D" id="3.30.1360.40">
    <property type="match status" value="1"/>
</dbReference>
<sequence>MSDDIRDDEEKQEDIIEETNDDDSDIVVEEIKETNMTNEVNIYIEDEIKASYLDYSMSVIVSRALPDVRDGLKPVHRRILFAMNEMGMTHDKPFKKSARIVGEVLGKYHPHGDSSVYNAMVRLAQDFNMRYLLVDGHGNFGSVDGDEAAAMRYTEARMAKITAELLADIDKNTIDFRKNFDESLDEPTVLPAKLPNLLLNGSTGIAVGMATNIPPHNLSEICDGIVALIDNREISVDELINYIKGPDFPTGGIINGKQGIYEAYRTGRGKIKVAGKVKIETSKTGKESIIVTELPYQVNKARLIEKIAELVRHKKLTGISDLRDESDREGIRIVIELKKGEESELILNSLYKFTDLQNTFGIIMLALVNNAPRVLNLKQILENYLEHRYNVITRRVQFELNKAENRAHILEGFKIALDNIDEVIRIIRGSKDANEAREKLIASFGFSEIQAKAILDMRLQRLTGLERDKIEQEYRELMLLIEELRSILADDSKKYRIIKDEVIKLKEDFGDKRRTEIKEARVEIGIEDLIKDEDVVVTLTEKGYVKRTSIDTYHSQRRGGIGVNATNTVEDDVIKDMYIAKNLDTLLIFTTKGKVFSMKVYEIPEAGKQARGKLISNLIKLSEDERVSTVIRVREFEKDKAIFFITKDGVVKKTDLTLFANINKTGIRALTLRDEDELKFAGLTSGSEKDEIFIATRNGISIRFCEEDVRVMGRTAAGVKGITLRDKDYVVAAVIINPEKISEELSVMTITEEGYGKRTALSEYKVQSRGGKGIINLKINEKTGKIVDVKIVDDKTEIMLITSEGTLIRTKVDTVSVIGRATSGVRIMKVRNEEKVASAVKIAENPEEEKELS</sequence>